<dbReference type="PANTHER" id="PTHR34153:SF2">
    <property type="entry name" value="SI:CH211-262H13.3-RELATED"/>
    <property type="match status" value="1"/>
</dbReference>
<feature type="region of interest" description="Disordered" evidence="1">
    <location>
        <begin position="100"/>
        <end position="120"/>
    </location>
</feature>
<name>A0A8T0FT44_ARGBR</name>
<evidence type="ECO:0000256" key="1">
    <source>
        <dbReference type="SAM" id="MobiDB-lite"/>
    </source>
</evidence>
<dbReference type="PANTHER" id="PTHR34153">
    <property type="entry name" value="SI:CH211-262H13.3-RELATED-RELATED"/>
    <property type="match status" value="1"/>
</dbReference>
<protein>
    <recommendedName>
        <fullName evidence="4">DUF4806 domain-containing protein</fullName>
    </recommendedName>
</protein>
<evidence type="ECO:0000313" key="2">
    <source>
        <dbReference type="EMBL" id="KAF8794327.1"/>
    </source>
</evidence>
<reference evidence="2" key="2">
    <citation type="submission" date="2020-06" db="EMBL/GenBank/DDBJ databases">
        <authorList>
            <person name="Sheffer M."/>
        </authorList>
    </citation>
    <scope>NUCLEOTIDE SEQUENCE</scope>
</reference>
<dbReference type="AlphaFoldDB" id="A0A8T0FT44"/>
<evidence type="ECO:0000313" key="3">
    <source>
        <dbReference type="Proteomes" id="UP000807504"/>
    </source>
</evidence>
<evidence type="ECO:0008006" key="4">
    <source>
        <dbReference type="Google" id="ProtNLM"/>
    </source>
</evidence>
<organism evidence="2 3">
    <name type="scientific">Argiope bruennichi</name>
    <name type="common">Wasp spider</name>
    <name type="synonym">Aranea bruennichi</name>
    <dbReference type="NCBI Taxonomy" id="94029"/>
    <lineage>
        <taxon>Eukaryota</taxon>
        <taxon>Metazoa</taxon>
        <taxon>Ecdysozoa</taxon>
        <taxon>Arthropoda</taxon>
        <taxon>Chelicerata</taxon>
        <taxon>Arachnida</taxon>
        <taxon>Araneae</taxon>
        <taxon>Araneomorphae</taxon>
        <taxon>Entelegynae</taxon>
        <taxon>Araneoidea</taxon>
        <taxon>Araneidae</taxon>
        <taxon>Argiope</taxon>
    </lineage>
</organism>
<proteinExistence type="predicted"/>
<reference evidence="2" key="1">
    <citation type="journal article" date="2020" name="bioRxiv">
        <title>Chromosome-level reference genome of the European wasp spider Argiope bruennichi: a resource for studies on range expansion and evolutionary adaptation.</title>
        <authorList>
            <person name="Sheffer M.M."/>
            <person name="Hoppe A."/>
            <person name="Krehenwinkel H."/>
            <person name="Uhl G."/>
            <person name="Kuss A.W."/>
            <person name="Jensen L."/>
            <person name="Jensen C."/>
            <person name="Gillespie R.G."/>
            <person name="Hoff K.J."/>
            <person name="Prost S."/>
        </authorList>
    </citation>
    <scope>NUCLEOTIDE SEQUENCE</scope>
</reference>
<comment type="caution">
    <text evidence="2">The sequence shown here is derived from an EMBL/GenBank/DDBJ whole genome shotgun (WGS) entry which is preliminary data.</text>
</comment>
<sequence>MGFTKLELRFCSHEVALSCTYFGSFGGHTYSSLVRRILQTVMTNELNLQYNWKGTGGIKLAFQNIIQMISASVRKHKKFENVSQHEVEVTIKKWLVHAKDRDGGRAHRARSNKQHSTAHK</sequence>
<gene>
    <name evidence="2" type="ORF">HNY73_002318</name>
</gene>
<accession>A0A8T0FT44</accession>
<dbReference type="EMBL" id="JABXBU010000002">
    <property type="protein sequence ID" value="KAF8794327.1"/>
    <property type="molecule type" value="Genomic_DNA"/>
</dbReference>
<feature type="compositionally biased region" description="Basic residues" evidence="1">
    <location>
        <begin position="106"/>
        <end position="120"/>
    </location>
</feature>
<keyword evidence="3" id="KW-1185">Reference proteome</keyword>
<dbReference type="Proteomes" id="UP000807504">
    <property type="component" value="Unassembled WGS sequence"/>
</dbReference>